<dbReference type="HOGENOM" id="CLU_3016639_0_0_1"/>
<dbReference type="Proteomes" id="UP000009046">
    <property type="component" value="Unassembled WGS sequence"/>
</dbReference>
<organism>
    <name type="scientific">Pediculus humanus subsp. corporis</name>
    <name type="common">Body louse</name>
    <dbReference type="NCBI Taxonomy" id="121224"/>
    <lineage>
        <taxon>Eukaryota</taxon>
        <taxon>Metazoa</taxon>
        <taxon>Ecdysozoa</taxon>
        <taxon>Arthropoda</taxon>
        <taxon>Hexapoda</taxon>
        <taxon>Insecta</taxon>
        <taxon>Pterygota</taxon>
        <taxon>Neoptera</taxon>
        <taxon>Paraneoptera</taxon>
        <taxon>Psocodea</taxon>
        <taxon>Troctomorpha</taxon>
        <taxon>Phthiraptera</taxon>
        <taxon>Anoplura</taxon>
        <taxon>Pediculidae</taxon>
        <taxon>Pediculus</taxon>
    </lineage>
</organism>
<dbReference type="AlphaFoldDB" id="E0VZ89"/>
<accession>E0VZ89</accession>
<proteinExistence type="predicted"/>
<dbReference type="InParanoid" id="E0VZ89"/>
<gene>
    <name evidence="2" type="primary">8235023</name>
    <name evidence="1" type="ORF">Phum_PHUM529300</name>
</gene>
<reference evidence="1" key="1">
    <citation type="submission" date="2007-04" db="EMBL/GenBank/DDBJ databases">
        <title>Annotation of Pediculus humanus corporis strain USDA.</title>
        <authorList>
            <person name="Kirkness E."/>
            <person name="Hannick L."/>
            <person name="Hass B."/>
            <person name="Bruggner R."/>
            <person name="Lawson D."/>
            <person name="Bidwell S."/>
            <person name="Joardar V."/>
            <person name="Caler E."/>
            <person name="Walenz B."/>
            <person name="Inman J."/>
            <person name="Schobel S."/>
            <person name="Galinsky K."/>
            <person name="Amedeo P."/>
            <person name="Strausberg R."/>
        </authorList>
    </citation>
    <scope>NUCLEOTIDE SEQUENCE</scope>
    <source>
        <strain evidence="1">USDA</strain>
    </source>
</reference>
<dbReference type="KEGG" id="phu:Phum_PHUM529300"/>
<keyword evidence="3" id="KW-1185">Reference proteome</keyword>
<dbReference type="EnsemblMetazoa" id="PHUM529300-RA">
    <property type="protein sequence ID" value="PHUM529300-PA"/>
    <property type="gene ID" value="PHUM529300"/>
</dbReference>
<evidence type="ECO:0000313" key="3">
    <source>
        <dbReference type="Proteomes" id="UP000009046"/>
    </source>
</evidence>
<dbReference type="EMBL" id="AAZO01006417">
    <property type="status" value="NOT_ANNOTATED_CDS"/>
    <property type="molecule type" value="Genomic_DNA"/>
</dbReference>
<dbReference type="VEuPathDB" id="VectorBase:PHUM529300"/>
<reference evidence="2" key="3">
    <citation type="submission" date="2020-05" db="UniProtKB">
        <authorList>
            <consortium name="EnsemblMetazoa"/>
        </authorList>
    </citation>
    <scope>IDENTIFICATION</scope>
    <source>
        <strain evidence="2">USDA</strain>
    </source>
</reference>
<dbReference type="RefSeq" id="XP_002431433.1">
    <property type="nucleotide sequence ID" value="XM_002431388.1"/>
</dbReference>
<evidence type="ECO:0000313" key="2">
    <source>
        <dbReference type="EnsemblMetazoa" id="PHUM529300-PA"/>
    </source>
</evidence>
<dbReference type="GeneID" id="8235023"/>
<sequence length="56" mass="6838">MSYEKLQVNSKRKKYYDMKLVKILNVRMSLNLKMEVRTQRSKENWLNSTWVNGIDE</sequence>
<evidence type="ECO:0000313" key="1">
    <source>
        <dbReference type="EMBL" id="EEB18695.1"/>
    </source>
</evidence>
<protein>
    <submittedName>
        <fullName evidence="1 2">Uncharacterized protein</fullName>
    </submittedName>
</protein>
<reference evidence="1" key="2">
    <citation type="submission" date="2007-04" db="EMBL/GenBank/DDBJ databases">
        <title>The genome of the human body louse.</title>
        <authorList>
            <consortium name="The Human Body Louse Genome Consortium"/>
            <person name="Kirkness E."/>
            <person name="Walenz B."/>
            <person name="Hass B."/>
            <person name="Bruggner R."/>
            <person name="Strausberg R."/>
        </authorList>
    </citation>
    <scope>NUCLEOTIDE SEQUENCE</scope>
    <source>
        <strain evidence="1">USDA</strain>
    </source>
</reference>
<dbReference type="CTD" id="8235023"/>
<dbReference type="EMBL" id="DS235851">
    <property type="protein sequence ID" value="EEB18695.1"/>
    <property type="molecule type" value="Genomic_DNA"/>
</dbReference>
<name>E0VZ89_PEDHC</name>